<proteinExistence type="predicted"/>
<reference evidence="2" key="1">
    <citation type="journal article" date="2019" name="Int. J. Syst. Evol. Microbiol.">
        <title>The Global Catalogue of Microorganisms (GCM) 10K type strain sequencing project: providing services to taxonomists for standard genome sequencing and annotation.</title>
        <authorList>
            <consortium name="The Broad Institute Genomics Platform"/>
            <consortium name="The Broad Institute Genome Sequencing Center for Infectious Disease"/>
            <person name="Wu L."/>
            <person name="Ma J."/>
        </authorList>
    </citation>
    <scope>NUCLEOTIDE SEQUENCE [LARGE SCALE GENOMIC DNA]</scope>
    <source>
        <strain evidence="2">CCM 7043</strain>
    </source>
</reference>
<dbReference type="Proteomes" id="UP001597114">
    <property type="component" value="Unassembled WGS sequence"/>
</dbReference>
<gene>
    <name evidence="1" type="ORF">ACFSJD_13735</name>
</gene>
<dbReference type="EMBL" id="JBHUCO010000013">
    <property type="protein sequence ID" value="MFD1518556.1"/>
    <property type="molecule type" value="Genomic_DNA"/>
</dbReference>
<evidence type="ECO:0000313" key="2">
    <source>
        <dbReference type="Proteomes" id="UP001597114"/>
    </source>
</evidence>
<protein>
    <submittedName>
        <fullName evidence="1">Uncharacterized protein</fullName>
    </submittedName>
</protein>
<dbReference type="RefSeq" id="WP_344729589.1">
    <property type="nucleotide sequence ID" value="NZ_BAAAUS010000063.1"/>
</dbReference>
<sequence>MFESDVETAPYPQTAPLSWSGYAPDWIMTMLLAEAGPTSDRFELLERIGGWEKIIAWAQARQYEDIAQFVASAEASPAAGLNSAQAVESAQAEVALMLRLSPGGATWRVGEARQLVEEFRPRSPPCMPGRSR</sequence>
<comment type="caution">
    <text evidence="1">The sequence shown here is derived from an EMBL/GenBank/DDBJ whole genome shotgun (WGS) entry which is preliminary data.</text>
</comment>
<keyword evidence="2" id="KW-1185">Reference proteome</keyword>
<name>A0ABW4ET22_9PSEU</name>
<evidence type="ECO:0000313" key="1">
    <source>
        <dbReference type="EMBL" id="MFD1518556.1"/>
    </source>
</evidence>
<accession>A0ABW4ET22</accession>
<organism evidence="1 2">
    <name type="scientific">Pseudonocardia yunnanensis</name>
    <dbReference type="NCBI Taxonomy" id="58107"/>
    <lineage>
        <taxon>Bacteria</taxon>
        <taxon>Bacillati</taxon>
        <taxon>Actinomycetota</taxon>
        <taxon>Actinomycetes</taxon>
        <taxon>Pseudonocardiales</taxon>
        <taxon>Pseudonocardiaceae</taxon>
        <taxon>Pseudonocardia</taxon>
    </lineage>
</organism>